<protein>
    <submittedName>
        <fullName evidence="2 3">Uncharacterized protein</fullName>
    </submittedName>
</protein>
<reference evidence="3" key="3">
    <citation type="submission" date="2015-04" db="UniProtKB">
        <authorList>
            <consortium name="EnsemblPlants"/>
        </authorList>
    </citation>
    <scope>IDENTIFICATION</scope>
    <source>
        <strain evidence="3">cv. Jemalong A17</strain>
    </source>
</reference>
<accession>A0A072V245</accession>
<feature type="compositionally biased region" description="Basic and acidic residues" evidence="1">
    <location>
        <begin position="39"/>
        <end position="58"/>
    </location>
</feature>
<dbReference type="Proteomes" id="UP000002051">
    <property type="component" value="Chromosome 4"/>
</dbReference>
<dbReference type="PaxDb" id="3880-AES84851"/>
<reference evidence="2 4" key="1">
    <citation type="journal article" date="2011" name="Nature">
        <title>The Medicago genome provides insight into the evolution of rhizobial symbioses.</title>
        <authorList>
            <person name="Young N.D."/>
            <person name="Debelle F."/>
            <person name="Oldroyd G.E."/>
            <person name="Geurts R."/>
            <person name="Cannon S.B."/>
            <person name="Udvardi M.K."/>
            <person name="Benedito V.A."/>
            <person name="Mayer K.F."/>
            <person name="Gouzy J."/>
            <person name="Schoof H."/>
            <person name="Van de Peer Y."/>
            <person name="Proost S."/>
            <person name="Cook D.R."/>
            <person name="Meyers B.C."/>
            <person name="Spannagl M."/>
            <person name="Cheung F."/>
            <person name="De Mita S."/>
            <person name="Krishnakumar V."/>
            <person name="Gundlach H."/>
            <person name="Zhou S."/>
            <person name="Mudge J."/>
            <person name="Bharti A.K."/>
            <person name="Murray J.D."/>
            <person name="Naoumkina M.A."/>
            <person name="Rosen B."/>
            <person name="Silverstein K.A."/>
            <person name="Tang H."/>
            <person name="Rombauts S."/>
            <person name="Zhao P.X."/>
            <person name="Zhou P."/>
            <person name="Barbe V."/>
            <person name="Bardou P."/>
            <person name="Bechner M."/>
            <person name="Bellec A."/>
            <person name="Berger A."/>
            <person name="Berges H."/>
            <person name="Bidwell S."/>
            <person name="Bisseling T."/>
            <person name="Choisne N."/>
            <person name="Couloux A."/>
            <person name="Denny R."/>
            <person name="Deshpande S."/>
            <person name="Dai X."/>
            <person name="Doyle J.J."/>
            <person name="Dudez A.M."/>
            <person name="Farmer A.D."/>
            <person name="Fouteau S."/>
            <person name="Franken C."/>
            <person name="Gibelin C."/>
            <person name="Gish J."/>
            <person name="Goldstein S."/>
            <person name="Gonzalez A.J."/>
            <person name="Green P.J."/>
            <person name="Hallab A."/>
            <person name="Hartog M."/>
            <person name="Hua A."/>
            <person name="Humphray S.J."/>
            <person name="Jeong D.H."/>
            <person name="Jing Y."/>
            <person name="Jocker A."/>
            <person name="Kenton S.M."/>
            <person name="Kim D.J."/>
            <person name="Klee K."/>
            <person name="Lai H."/>
            <person name="Lang C."/>
            <person name="Lin S."/>
            <person name="Macmil S.L."/>
            <person name="Magdelenat G."/>
            <person name="Matthews L."/>
            <person name="McCorrison J."/>
            <person name="Monaghan E.L."/>
            <person name="Mun J.H."/>
            <person name="Najar F.Z."/>
            <person name="Nicholson C."/>
            <person name="Noirot C."/>
            <person name="O'Bleness M."/>
            <person name="Paule C.R."/>
            <person name="Poulain J."/>
            <person name="Prion F."/>
            <person name="Qin B."/>
            <person name="Qu C."/>
            <person name="Retzel E.F."/>
            <person name="Riddle C."/>
            <person name="Sallet E."/>
            <person name="Samain S."/>
            <person name="Samson N."/>
            <person name="Sanders I."/>
            <person name="Saurat O."/>
            <person name="Scarpelli C."/>
            <person name="Schiex T."/>
            <person name="Segurens B."/>
            <person name="Severin A.J."/>
            <person name="Sherrier D.J."/>
            <person name="Shi R."/>
            <person name="Sims S."/>
            <person name="Singer S.R."/>
            <person name="Sinharoy S."/>
            <person name="Sterck L."/>
            <person name="Viollet A."/>
            <person name="Wang B.B."/>
            <person name="Wang K."/>
            <person name="Wang M."/>
            <person name="Wang X."/>
            <person name="Warfsmann J."/>
            <person name="Weissenbach J."/>
            <person name="White D.D."/>
            <person name="White J.D."/>
            <person name="Wiley G.B."/>
            <person name="Wincker P."/>
            <person name="Xing Y."/>
            <person name="Yang L."/>
            <person name="Yao Z."/>
            <person name="Ying F."/>
            <person name="Zhai J."/>
            <person name="Zhou L."/>
            <person name="Zuber A."/>
            <person name="Denarie J."/>
            <person name="Dixon R.A."/>
            <person name="May G.D."/>
            <person name="Schwartz D.C."/>
            <person name="Rogers J."/>
            <person name="Quetier F."/>
            <person name="Town C.D."/>
            <person name="Roe B.A."/>
        </authorList>
    </citation>
    <scope>NUCLEOTIDE SEQUENCE [LARGE SCALE GENOMIC DNA]</scope>
    <source>
        <strain evidence="2">A17</strain>
        <strain evidence="3 4">cv. Jemalong A17</strain>
    </source>
</reference>
<keyword evidence="4" id="KW-1185">Reference proteome</keyword>
<evidence type="ECO:0000256" key="1">
    <source>
        <dbReference type="SAM" id="MobiDB-lite"/>
    </source>
</evidence>
<dbReference type="EnsemblPlants" id="KEH32195">
    <property type="protein sequence ID" value="KEH32195"/>
    <property type="gene ID" value="MTR_4g117240"/>
</dbReference>
<feature type="region of interest" description="Disordered" evidence="1">
    <location>
        <begin position="35"/>
        <end position="59"/>
    </location>
</feature>
<name>A0A072V245_MEDTR</name>
<gene>
    <name evidence="2" type="ordered locus">MTR_4g117240</name>
</gene>
<evidence type="ECO:0000313" key="2">
    <source>
        <dbReference type="EMBL" id="KEH32195.1"/>
    </source>
</evidence>
<organism evidence="2 4">
    <name type="scientific">Medicago truncatula</name>
    <name type="common">Barrel medic</name>
    <name type="synonym">Medicago tribuloides</name>
    <dbReference type="NCBI Taxonomy" id="3880"/>
    <lineage>
        <taxon>Eukaryota</taxon>
        <taxon>Viridiplantae</taxon>
        <taxon>Streptophyta</taxon>
        <taxon>Embryophyta</taxon>
        <taxon>Tracheophyta</taxon>
        <taxon>Spermatophyta</taxon>
        <taxon>Magnoliopsida</taxon>
        <taxon>eudicotyledons</taxon>
        <taxon>Gunneridae</taxon>
        <taxon>Pentapetalae</taxon>
        <taxon>rosids</taxon>
        <taxon>fabids</taxon>
        <taxon>Fabales</taxon>
        <taxon>Fabaceae</taxon>
        <taxon>Papilionoideae</taxon>
        <taxon>50 kb inversion clade</taxon>
        <taxon>NPAAA clade</taxon>
        <taxon>Hologalegina</taxon>
        <taxon>IRL clade</taxon>
        <taxon>Trifolieae</taxon>
        <taxon>Medicago</taxon>
    </lineage>
</organism>
<dbReference type="AlphaFoldDB" id="A0A072V245"/>
<evidence type="ECO:0000313" key="4">
    <source>
        <dbReference type="Proteomes" id="UP000002051"/>
    </source>
</evidence>
<reference evidence="2 4" key="2">
    <citation type="journal article" date="2014" name="BMC Genomics">
        <title>An improved genome release (version Mt4.0) for the model legume Medicago truncatula.</title>
        <authorList>
            <person name="Tang H."/>
            <person name="Krishnakumar V."/>
            <person name="Bidwell S."/>
            <person name="Rosen B."/>
            <person name="Chan A."/>
            <person name="Zhou S."/>
            <person name="Gentzbittel L."/>
            <person name="Childs K.L."/>
            <person name="Yandell M."/>
            <person name="Gundlach H."/>
            <person name="Mayer K.F."/>
            <person name="Schwartz D.C."/>
            <person name="Town C.D."/>
        </authorList>
    </citation>
    <scope>GENOME REANNOTATION</scope>
    <source>
        <strain evidence="2">A17</strain>
        <strain evidence="3 4">cv. Jemalong A17</strain>
    </source>
</reference>
<dbReference type="HOGENOM" id="CLU_2486795_0_0_1"/>
<sequence length="87" mass="10011">MGHPAMFHNPEEVMRLMQGIQSEWSMLEQVLALRRRSRSPRDGPKIKMPEKKDHKNEKVSGLIDATKFSGIAQASRHKWKSKVNSTL</sequence>
<proteinExistence type="predicted"/>
<dbReference type="EMBL" id="CM001220">
    <property type="protein sequence ID" value="KEH32195.1"/>
    <property type="molecule type" value="Genomic_DNA"/>
</dbReference>
<evidence type="ECO:0000313" key="3">
    <source>
        <dbReference type="EnsemblPlants" id="KEH32195"/>
    </source>
</evidence>